<dbReference type="PANTHER" id="PTHR43386:SF1">
    <property type="entry name" value="D,D-DIPEPTIDE TRANSPORT SYSTEM PERMEASE PROTEIN DDPC-RELATED"/>
    <property type="match status" value="1"/>
</dbReference>
<dbReference type="InterPro" id="IPR025966">
    <property type="entry name" value="OppC_N"/>
</dbReference>
<dbReference type="GO" id="GO:0005886">
    <property type="term" value="C:plasma membrane"/>
    <property type="evidence" value="ECO:0007669"/>
    <property type="project" value="UniProtKB-SubCell"/>
</dbReference>
<dbReference type="PANTHER" id="PTHR43386">
    <property type="entry name" value="OLIGOPEPTIDE TRANSPORT SYSTEM PERMEASE PROTEIN APPC"/>
    <property type="match status" value="1"/>
</dbReference>
<dbReference type="Proteomes" id="UP000214588">
    <property type="component" value="Unassembled WGS sequence"/>
</dbReference>
<proteinExistence type="inferred from homology"/>
<keyword evidence="5 7" id="KW-1133">Transmembrane helix</keyword>
<evidence type="ECO:0000313" key="9">
    <source>
        <dbReference type="EMBL" id="OWZ83219.1"/>
    </source>
</evidence>
<feature type="transmembrane region" description="Helical" evidence="7">
    <location>
        <begin position="103"/>
        <end position="124"/>
    </location>
</feature>
<comment type="similarity">
    <text evidence="7">Belongs to the binding-protein-dependent transport system permease family.</text>
</comment>
<dbReference type="Pfam" id="PF12911">
    <property type="entry name" value="OppC_N"/>
    <property type="match status" value="1"/>
</dbReference>
<evidence type="ECO:0000256" key="7">
    <source>
        <dbReference type="RuleBase" id="RU363032"/>
    </source>
</evidence>
<comment type="subcellular location">
    <subcellularLocation>
        <location evidence="1 7">Cell membrane</location>
        <topology evidence="1 7">Multi-pass membrane protein</topology>
    </subcellularLocation>
</comment>
<feature type="transmembrane region" description="Helical" evidence="7">
    <location>
        <begin position="163"/>
        <end position="180"/>
    </location>
</feature>
<evidence type="ECO:0000256" key="5">
    <source>
        <dbReference type="ARBA" id="ARBA00022989"/>
    </source>
</evidence>
<dbReference type="EMBL" id="NIQC01000024">
    <property type="protein sequence ID" value="OWZ83219.1"/>
    <property type="molecule type" value="Genomic_DNA"/>
</dbReference>
<accession>A0A226BYE0</accession>
<feature type="domain" description="ABC transmembrane type-1" evidence="8">
    <location>
        <begin position="101"/>
        <end position="291"/>
    </location>
</feature>
<keyword evidence="2 7" id="KW-0813">Transport</keyword>
<dbReference type="SUPFAM" id="SSF161098">
    <property type="entry name" value="MetI-like"/>
    <property type="match status" value="1"/>
</dbReference>
<dbReference type="AlphaFoldDB" id="A0A226BYE0"/>
<dbReference type="InterPro" id="IPR050366">
    <property type="entry name" value="BP-dependent_transpt_permease"/>
</dbReference>
<feature type="transmembrane region" description="Helical" evidence="7">
    <location>
        <begin position="136"/>
        <end position="157"/>
    </location>
</feature>
<dbReference type="PROSITE" id="PS50928">
    <property type="entry name" value="ABC_TM1"/>
    <property type="match status" value="1"/>
</dbReference>
<evidence type="ECO:0000313" key="10">
    <source>
        <dbReference type="Proteomes" id="UP000214588"/>
    </source>
</evidence>
<name>A0A226BYE0_9FIRM</name>
<feature type="transmembrane region" description="Helical" evidence="7">
    <location>
        <begin position="201"/>
        <end position="223"/>
    </location>
</feature>
<dbReference type="InterPro" id="IPR000515">
    <property type="entry name" value="MetI-like"/>
</dbReference>
<keyword evidence="6 7" id="KW-0472">Membrane</keyword>
<keyword evidence="3" id="KW-1003">Cell membrane</keyword>
<sequence length="305" mass="34028">MNKPIDTKESPLNSFLSKTKNFISKFVDIFKQDKLAIIGLIVFICFVGVAIFAPMIAPYDEMERHRDENGELRRTDSPSSEHLFGTTNRGRDVFSQVIMGSRVALFVGALAALFVTFIGTNIGLISGYFGGFLDNLFMRIVDISYAIPFIPFVIILVTLLEPSLFNIVLAITILSWRTIARIIRAQVLSVKERPYVKAARVAGASNLRIIFLYILPNVLPLALLEMSLRMAQAIIAEASVSFLGFGDPTVISWGQILQRAFMAGAMRDAWWWVIPPGIAISLLIVAVFFTSRALEIIANPQLRRR</sequence>
<evidence type="ECO:0000256" key="3">
    <source>
        <dbReference type="ARBA" id="ARBA00022475"/>
    </source>
</evidence>
<dbReference type="Pfam" id="PF00528">
    <property type="entry name" value="BPD_transp_1"/>
    <property type="match status" value="1"/>
</dbReference>
<protein>
    <submittedName>
        <fullName evidence="9">Peptide ABC transporter permease</fullName>
    </submittedName>
</protein>
<dbReference type="InterPro" id="IPR035906">
    <property type="entry name" value="MetI-like_sf"/>
</dbReference>
<evidence type="ECO:0000256" key="2">
    <source>
        <dbReference type="ARBA" id="ARBA00022448"/>
    </source>
</evidence>
<comment type="caution">
    <text evidence="9">The sequence shown here is derived from an EMBL/GenBank/DDBJ whole genome shotgun (WGS) entry which is preliminary data.</text>
</comment>
<evidence type="ECO:0000256" key="6">
    <source>
        <dbReference type="ARBA" id="ARBA00023136"/>
    </source>
</evidence>
<feature type="transmembrane region" description="Helical" evidence="7">
    <location>
        <begin position="35"/>
        <end position="57"/>
    </location>
</feature>
<evidence type="ECO:0000256" key="1">
    <source>
        <dbReference type="ARBA" id="ARBA00004651"/>
    </source>
</evidence>
<evidence type="ECO:0000256" key="4">
    <source>
        <dbReference type="ARBA" id="ARBA00022692"/>
    </source>
</evidence>
<dbReference type="Gene3D" id="1.10.3720.10">
    <property type="entry name" value="MetI-like"/>
    <property type="match status" value="1"/>
</dbReference>
<organism evidence="9 10">
    <name type="scientific">Natranaerobius trueperi</name>
    <dbReference type="NCBI Taxonomy" id="759412"/>
    <lineage>
        <taxon>Bacteria</taxon>
        <taxon>Bacillati</taxon>
        <taxon>Bacillota</taxon>
        <taxon>Clostridia</taxon>
        <taxon>Natranaerobiales</taxon>
        <taxon>Natranaerobiaceae</taxon>
        <taxon>Natranaerobius</taxon>
    </lineage>
</organism>
<feature type="transmembrane region" description="Helical" evidence="7">
    <location>
        <begin position="269"/>
        <end position="294"/>
    </location>
</feature>
<dbReference type="OrthoDB" id="9797852at2"/>
<keyword evidence="4 7" id="KW-0812">Transmembrane</keyword>
<dbReference type="GO" id="GO:0055085">
    <property type="term" value="P:transmembrane transport"/>
    <property type="evidence" value="ECO:0007669"/>
    <property type="project" value="InterPro"/>
</dbReference>
<reference evidence="9 10" key="1">
    <citation type="submission" date="2017-06" db="EMBL/GenBank/DDBJ databases">
        <title>Draft Genome Sequence of Natranaerobius trueperi halophilic, alkalithermophilic bacteria from soda lakes.</title>
        <authorList>
            <person name="Zhao B."/>
        </authorList>
    </citation>
    <scope>NUCLEOTIDE SEQUENCE [LARGE SCALE GENOMIC DNA]</scope>
    <source>
        <strain evidence="9 10">DSM 18760</strain>
    </source>
</reference>
<gene>
    <name evidence="9" type="ORF">CDO51_09905</name>
</gene>
<keyword evidence="10" id="KW-1185">Reference proteome</keyword>
<evidence type="ECO:0000259" key="8">
    <source>
        <dbReference type="PROSITE" id="PS50928"/>
    </source>
</evidence>
<dbReference type="CDD" id="cd06261">
    <property type="entry name" value="TM_PBP2"/>
    <property type="match status" value="1"/>
</dbReference>